<evidence type="ECO:0000313" key="2">
    <source>
        <dbReference type="EMBL" id="WOG95568.1"/>
    </source>
</evidence>
<reference evidence="2" key="1">
    <citation type="journal article" date="2016" name="Nat. Genet.">
        <title>A high-quality carrot genome assembly provides new insights into carotenoid accumulation and asterid genome evolution.</title>
        <authorList>
            <person name="Iorizzo M."/>
            <person name="Ellison S."/>
            <person name="Senalik D."/>
            <person name="Zeng P."/>
            <person name="Satapoomin P."/>
            <person name="Huang J."/>
            <person name="Bowman M."/>
            <person name="Iovene M."/>
            <person name="Sanseverino W."/>
            <person name="Cavagnaro P."/>
            <person name="Yildiz M."/>
            <person name="Macko-Podgorni A."/>
            <person name="Moranska E."/>
            <person name="Grzebelus E."/>
            <person name="Grzebelus D."/>
            <person name="Ashrafi H."/>
            <person name="Zheng Z."/>
            <person name="Cheng S."/>
            <person name="Spooner D."/>
            <person name="Van Deynze A."/>
            <person name="Simon P."/>
        </authorList>
    </citation>
    <scope>NUCLEOTIDE SEQUENCE</scope>
    <source>
        <tissue evidence="2">Leaf</tissue>
    </source>
</reference>
<dbReference type="InterPro" id="IPR004252">
    <property type="entry name" value="Probable_transposase_24"/>
</dbReference>
<reference evidence="2" key="2">
    <citation type="submission" date="2022-03" db="EMBL/GenBank/DDBJ databases">
        <title>Draft title - Genomic analysis of global carrot germplasm unveils the trajectory of domestication and the origin of high carotenoid orange carrot.</title>
        <authorList>
            <person name="Iorizzo M."/>
            <person name="Ellison S."/>
            <person name="Senalik D."/>
            <person name="Macko-Podgorni A."/>
            <person name="Grzebelus D."/>
            <person name="Bostan H."/>
            <person name="Rolling W."/>
            <person name="Curaba J."/>
            <person name="Simon P."/>
        </authorList>
    </citation>
    <scope>NUCLEOTIDE SEQUENCE</scope>
    <source>
        <tissue evidence="2">Leaf</tissue>
    </source>
</reference>
<name>A0A165A309_DAUCS</name>
<dbReference type="EMBL" id="CP093346">
    <property type="protein sequence ID" value="WOG95568.1"/>
    <property type="molecule type" value="Genomic_DNA"/>
</dbReference>
<evidence type="ECO:0000256" key="1">
    <source>
        <dbReference type="SAM" id="MobiDB-lite"/>
    </source>
</evidence>
<dbReference type="Gramene" id="KZM96831">
    <property type="protein sequence ID" value="KZM96831"/>
    <property type="gene ID" value="DCAR_015807"/>
</dbReference>
<dbReference type="Proteomes" id="UP000077755">
    <property type="component" value="Chromosome 4"/>
</dbReference>
<accession>A0A165A309</accession>
<dbReference type="AlphaFoldDB" id="A0A165A309"/>
<evidence type="ECO:0000313" key="3">
    <source>
        <dbReference type="Proteomes" id="UP000077755"/>
    </source>
</evidence>
<proteinExistence type="predicted"/>
<dbReference type="Pfam" id="PF03004">
    <property type="entry name" value="Transposase_24"/>
    <property type="match status" value="1"/>
</dbReference>
<sequence length="371" mass="42891">MAPLRRMARIPNPTQALNRNRDFIFDDLKTSLSEEQTKGRGRGNGSGDNNNSPLTYFFERADRSISCGDFHKMPKDKEPKLGIVVFTDKYINSNTQKKTLKAIVRALWPVGPVHSAGKPRSAFFDDTFYSKVLDRFEKYYDYEQGVTPSEARYKLKEHLKINLKNMLYRERVNADKRVSQARPGTTRRDVKPLHINRDLWDSLCDWWNSEKFKSMSAQNKENRTHGDKIVHTTGAKPYIIFRKELEDQKKRQLTLVEFYEATHEKKGDGEGTFWTKEAEDMRSLIAENEEGNNSEGHTCPPLSPNARYKDNDISVPRSELDQEIQQLVVITLSKEDVHWTKYIHVASSVVDKMLDKFGKTINEVVSRDSGH</sequence>
<feature type="region of interest" description="Disordered" evidence="1">
    <location>
        <begin position="34"/>
        <end position="53"/>
    </location>
</feature>
<protein>
    <submittedName>
        <fullName evidence="2">Uncharacterized protein</fullName>
    </submittedName>
</protein>
<gene>
    <name evidence="2" type="ORF">DCAR_0414893</name>
</gene>
<organism evidence="2 3">
    <name type="scientific">Daucus carota subsp. sativus</name>
    <name type="common">Carrot</name>
    <dbReference type="NCBI Taxonomy" id="79200"/>
    <lineage>
        <taxon>Eukaryota</taxon>
        <taxon>Viridiplantae</taxon>
        <taxon>Streptophyta</taxon>
        <taxon>Embryophyta</taxon>
        <taxon>Tracheophyta</taxon>
        <taxon>Spermatophyta</taxon>
        <taxon>Magnoliopsida</taxon>
        <taxon>eudicotyledons</taxon>
        <taxon>Gunneridae</taxon>
        <taxon>Pentapetalae</taxon>
        <taxon>asterids</taxon>
        <taxon>campanulids</taxon>
        <taxon>Apiales</taxon>
        <taxon>Apiaceae</taxon>
        <taxon>Apioideae</taxon>
        <taxon>Scandiceae</taxon>
        <taxon>Daucinae</taxon>
        <taxon>Daucus</taxon>
        <taxon>Daucus sect. Daucus</taxon>
    </lineage>
</organism>
<keyword evidence="3" id="KW-1185">Reference proteome</keyword>